<name>A0ABP6XUV2_9PSEU</name>
<sequence>MGGPFRLERVEWAGRSGWSGSGGPVALGGACRVGRSHRVGWGEWAGCAGWVVGEVLGWVGVLVWHAGGYDRVQRAD</sequence>
<dbReference type="Proteomes" id="UP001500689">
    <property type="component" value="Unassembled WGS sequence"/>
</dbReference>
<evidence type="ECO:0000313" key="2">
    <source>
        <dbReference type="Proteomes" id="UP001500689"/>
    </source>
</evidence>
<protein>
    <submittedName>
        <fullName evidence="1">Uncharacterized protein</fullName>
    </submittedName>
</protein>
<proteinExistence type="predicted"/>
<accession>A0ABP6XUV2</accession>
<comment type="caution">
    <text evidence="1">The sequence shown here is derived from an EMBL/GenBank/DDBJ whole genome shotgun (WGS) entry which is preliminary data.</text>
</comment>
<organism evidence="1 2">
    <name type="scientific">Amycolatopsis ultiminotia</name>
    <dbReference type="NCBI Taxonomy" id="543629"/>
    <lineage>
        <taxon>Bacteria</taxon>
        <taxon>Bacillati</taxon>
        <taxon>Actinomycetota</taxon>
        <taxon>Actinomycetes</taxon>
        <taxon>Pseudonocardiales</taxon>
        <taxon>Pseudonocardiaceae</taxon>
        <taxon>Amycolatopsis</taxon>
    </lineage>
</organism>
<dbReference type="EMBL" id="BAAAZN010000018">
    <property type="protein sequence ID" value="GAA3572933.1"/>
    <property type="molecule type" value="Genomic_DNA"/>
</dbReference>
<evidence type="ECO:0000313" key="1">
    <source>
        <dbReference type="EMBL" id="GAA3572933.1"/>
    </source>
</evidence>
<gene>
    <name evidence="1" type="ORF">GCM10022222_66490</name>
</gene>
<keyword evidence="2" id="KW-1185">Reference proteome</keyword>
<reference evidence="2" key="1">
    <citation type="journal article" date="2019" name="Int. J. Syst. Evol. Microbiol.">
        <title>The Global Catalogue of Microorganisms (GCM) 10K type strain sequencing project: providing services to taxonomists for standard genome sequencing and annotation.</title>
        <authorList>
            <consortium name="The Broad Institute Genomics Platform"/>
            <consortium name="The Broad Institute Genome Sequencing Center for Infectious Disease"/>
            <person name="Wu L."/>
            <person name="Ma J."/>
        </authorList>
    </citation>
    <scope>NUCLEOTIDE SEQUENCE [LARGE SCALE GENOMIC DNA]</scope>
    <source>
        <strain evidence="2">JCM 16898</strain>
    </source>
</reference>
<dbReference type="PROSITE" id="PS51257">
    <property type="entry name" value="PROKAR_LIPOPROTEIN"/>
    <property type="match status" value="1"/>
</dbReference>